<dbReference type="Proteomes" id="UP000266198">
    <property type="component" value="Unassembled WGS sequence"/>
</dbReference>
<reference evidence="1 3" key="1">
    <citation type="journal article" date="2017" name="PLoS ONE">
        <title>Development of a real-time PCR for detection of Staphylococcus pseudintermedius using a novel automated comparison of whole-genome sequences.</title>
        <authorList>
            <person name="Verstappen K.M."/>
            <person name="Huijbregts L."/>
            <person name="Spaninks M."/>
            <person name="Wagenaar J.A."/>
            <person name="Fluit A.C."/>
            <person name="Duim B."/>
        </authorList>
    </citation>
    <scope>NUCLEOTIDE SEQUENCE [LARGE SCALE GENOMIC DNA]</scope>
    <source>
        <strain evidence="1 3">15S02591-1</strain>
    </source>
</reference>
<dbReference type="AlphaFoldDB" id="A0AAX0QUK4"/>
<evidence type="ECO:0000313" key="1">
    <source>
        <dbReference type="EMBL" id="PCF50328.1"/>
    </source>
</evidence>
<reference evidence="2 4" key="2">
    <citation type="submission" date="2017-06" db="EMBL/GenBank/DDBJ databases">
        <title>Identification of a new gene, sdsY, involved in staphylococcal internalization in non-professional phagocytic cells (NPPCs).</title>
        <authorList>
            <person name="Maali Y."/>
            <person name="Martins-Simoes P."/>
            <person name="Trouillet-Assant S."/>
            <person name="Laurent F."/>
            <person name="Diot A."/>
            <person name="Verhoeven P."/>
            <person name="Bouvard D."/>
            <person name="Vandenesch F."/>
            <person name="Bes M."/>
        </authorList>
    </citation>
    <scope>NUCLEOTIDE SEQUENCE [LARGE SCALE GENOMIC DNA]</scope>
    <source>
        <strain evidence="2 4">Heidy</strain>
    </source>
</reference>
<dbReference type="EMBL" id="NIPK01000003">
    <property type="protein sequence ID" value="RIZ55597.1"/>
    <property type="molecule type" value="Genomic_DNA"/>
</dbReference>
<gene>
    <name evidence="1" type="ORF">B5C07_07355</name>
    <name evidence="2" type="ORF">CDL68_02565</name>
</gene>
<protein>
    <submittedName>
        <fullName evidence="1">Uncharacterized protein</fullName>
    </submittedName>
</protein>
<comment type="caution">
    <text evidence="1">The sequence shown here is derived from an EMBL/GenBank/DDBJ whole genome shotgun (WGS) entry which is preliminary data.</text>
</comment>
<proteinExistence type="predicted"/>
<keyword evidence="4" id="KW-1185">Reference proteome</keyword>
<evidence type="ECO:0000313" key="3">
    <source>
        <dbReference type="Proteomes" id="UP000217473"/>
    </source>
</evidence>
<dbReference type="RefSeq" id="WP_096597248.1">
    <property type="nucleotide sequence ID" value="NZ_LR134263.1"/>
</dbReference>
<evidence type="ECO:0000313" key="4">
    <source>
        <dbReference type="Proteomes" id="UP000266198"/>
    </source>
</evidence>
<dbReference type="EMBL" id="MWUR01000009">
    <property type="protein sequence ID" value="PCF50328.1"/>
    <property type="molecule type" value="Genomic_DNA"/>
</dbReference>
<name>A0AAX0QUK4_9STAP</name>
<accession>A0AAX0QUK4</accession>
<sequence>MQVYQLSMNEDRTIYSHVEAANVSQCINICTLEDNEIVKVNVEEVVFLEWLSKNLLLIQTKHNLLTYDITSRQKNEYVLFSFSNFKRSRALYKIMLNKLKECFLVGETSEKLSDTYFQLDNVQKQLIGDRQVPVVKIEPQNFKFKTVIFLNGGPDTYIRNERRRIFLKILTKTNKITRKYIKKYI</sequence>
<organism evidence="1 3">
    <name type="scientific">Staphylococcus delphini</name>
    <dbReference type="NCBI Taxonomy" id="53344"/>
    <lineage>
        <taxon>Bacteria</taxon>
        <taxon>Bacillati</taxon>
        <taxon>Bacillota</taxon>
        <taxon>Bacilli</taxon>
        <taxon>Bacillales</taxon>
        <taxon>Staphylococcaceae</taxon>
        <taxon>Staphylococcus</taxon>
        <taxon>Staphylococcus intermedius group</taxon>
    </lineage>
</organism>
<dbReference type="Proteomes" id="UP000217473">
    <property type="component" value="Unassembled WGS sequence"/>
</dbReference>
<evidence type="ECO:0000313" key="2">
    <source>
        <dbReference type="EMBL" id="RIZ55597.1"/>
    </source>
</evidence>